<gene>
    <name evidence="1" type="ORF">GCM10010515_09260</name>
</gene>
<evidence type="ECO:0000313" key="2">
    <source>
        <dbReference type="Proteomes" id="UP000645555"/>
    </source>
</evidence>
<organism evidence="1 2">
    <name type="scientific">Streptomyces fructofermentans</name>
    <dbReference type="NCBI Taxonomy" id="152141"/>
    <lineage>
        <taxon>Bacteria</taxon>
        <taxon>Bacillati</taxon>
        <taxon>Actinomycetota</taxon>
        <taxon>Actinomycetes</taxon>
        <taxon>Kitasatosporales</taxon>
        <taxon>Streptomycetaceae</taxon>
        <taxon>Streptomyces</taxon>
    </lineage>
</organism>
<evidence type="ECO:0000313" key="1">
    <source>
        <dbReference type="EMBL" id="GGX44521.1"/>
    </source>
</evidence>
<reference evidence="1" key="2">
    <citation type="submission" date="2020-09" db="EMBL/GenBank/DDBJ databases">
        <authorList>
            <person name="Sun Q."/>
            <person name="Ohkuma M."/>
        </authorList>
    </citation>
    <scope>NUCLEOTIDE SEQUENCE</scope>
    <source>
        <strain evidence="1">JCM 4956</strain>
    </source>
</reference>
<name>A0A918K3R1_9ACTN</name>
<sequence length="881" mass="95183">MSSTGTGLTAGWAVWGKRPSRQGYHVISACPAEWHSAYNEAIQHWSPGTPAPTDTLPWITIGPRLMPDGQLALGVYVLHGTDSTDVHNRPINRITHVWVPYEEAAVRGLGWTSLARAALGVALGAGALVPEQRHPKAEQPGLTASGGAVELAIGDDEHLVHEVDEVFTSTDGSTLSTNVLRWHAAVAARLLDGPVVVTGGTEEDALERLRLLDNIAAMLPYALRAEVSAATATSSGANHRIQLSWGRPAVDVECVPWQAVPPAVDVLSPAAREYHDLLIHAWESRGGPTVLNHLADAIGFDARDDAARLTPARQAYELLSALDDRLAVEARALRGQPVAPEVLDGFLRDPQTHRSTAKVMSRAKLSGPSTDISSLSTHLDDPQIAALVRQRLAEDLRAGDLSSVQERVGSLLGATARDGSQRDVVDRAVAHLVTLPDASGEGVDITSVLQLLPSLQPFAPDTMPFTRGTLASRPELAHGLLRGAARGAQPVATVVAWLDWLGTGPEGGAELPLLRDLLLGPSASLWPPPQRWAAKNPEAAARLLDLAVACGRGEPVLGQEFFGDLCEVLSPLGTGRVLRRGAASSWEAESAPLRDVLANGPYAVLTPQSQARWDLLCALADEPLTAAAGHHGDDPSHALLDTYSTSLCRELKGLRQRDRAVAGENLLRELLCVAKDRRPGATARAVTERLVQAPTDPALCRLTGEAVAALLERRDWRADEEDARWLTRLATSLPSLKNVTHLYALRDAVGNSELTTDELAGRLRTARRAGVGTPDLCEPVTAWAKRHRSPGTALLNLLEAFLRAHRDREDPTGPAERLALERELSRGRVSELLWPLYYTAVTNDLRDQETEAVKAIRKETLRRDTIQQRLQHLNDMHVNRY</sequence>
<proteinExistence type="predicted"/>
<comment type="caution">
    <text evidence="1">The sequence shown here is derived from an EMBL/GenBank/DDBJ whole genome shotgun (WGS) entry which is preliminary data.</text>
</comment>
<dbReference type="Proteomes" id="UP000645555">
    <property type="component" value="Unassembled WGS sequence"/>
</dbReference>
<protein>
    <submittedName>
        <fullName evidence="1">Uncharacterized protein</fullName>
    </submittedName>
</protein>
<dbReference type="RefSeq" id="WP_190033986.1">
    <property type="nucleotide sequence ID" value="NZ_BMWD01000002.1"/>
</dbReference>
<keyword evidence="2" id="KW-1185">Reference proteome</keyword>
<dbReference type="EMBL" id="BMWD01000002">
    <property type="protein sequence ID" value="GGX44521.1"/>
    <property type="molecule type" value="Genomic_DNA"/>
</dbReference>
<accession>A0A918K3R1</accession>
<dbReference type="AlphaFoldDB" id="A0A918K3R1"/>
<reference evidence="1" key="1">
    <citation type="journal article" date="2014" name="Int. J. Syst. Evol. Microbiol.">
        <title>Complete genome sequence of Corynebacterium casei LMG S-19264T (=DSM 44701T), isolated from a smear-ripened cheese.</title>
        <authorList>
            <consortium name="US DOE Joint Genome Institute (JGI-PGF)"/>
            <person name="Walter F."/>
            <person name="Albersmeier A."/>
            <person name="Kalinowski J."/>
            <person name="Ruckert C."/>
        </authorList>
    </citation>
    <scope>NUCLEOTIDE SEQUENCE</scope>
    <source>
        <strain evidence="1">JCM 4956</strain>
    </source>
</reference>